<accession>A0AAI9VGA7</accession>
<reference evidence="2" key="1">
    <citation type="submission" date="2016-11" db="EMBL/GenBank/DDBJ databases">
        <title>The genome sequence of Colletotrichum cuscutae.</title>
        <authorList>
            <person name="Baroncelli R."/>
        </authorList>
    </citation>
    <scope>NUCLEOTIDE SEQUENCE</scope>
    <source>
        <strain evidence="2">IMI 304802</strain>
    </source>
</reference>
<organism evidence="2 3">
    <name type="scientific">Colletotrichum cuscutae</name>
    <dbReference type="NCBI Taxonomy" id="1209917"/>
    <lineage>
        <taxon>Eukaryota</taxon>
        <taxon>Fungi</taxon>
        <taxon>Dikarya</taxon>
        <taxon>Ascomycota</taxon>
        <taxon>Pezizomycotina</taxon>
        <taxon>Sordariomycetes</taxon>
        <taxon>Hypocreomycetidae</taxon>
        <taxon>Glomerellales</taxon>
        <taxon>Glomerellaceae</taxon>
        <taxon>Colletotrichum</taxon>
        <taxon>Colletotrichum acutatum species complex</taxon>
    </lineage>
</organism>
<proteinExistence type="predicted"/>
<dbReference type="AlphaFoldDB" id="A0AAI9VGA7"/>
<keyword evidence="3" id="KW-1185">Reference proteome</keyword>
<comment type="caution">
    <text evidence="2">The sequence shown here is derived from an EMBL/GenBank/DDBJ whole genome shotgun (WGS) entry which is preliminary data.</text>
</comment>
<name>A0AAI9VGA7_9PEZI</name>
<sequence length="719" mass="80233">MIGFTVLLHRPLIQLSESLQSAFWAKCRIRRNLLHLWLETQALFILPAQLILPPGEMHTVPGAEISALCDDNDDEIVATGDHWCGRGAKRQRTNMTSHGISTPTNTISPNSRTNEDLTTGFPEEFEGDRAGRSTPPPRPETLLPPTAQSTPPTSVPTIDNNLTITSDNQTQQSLSQVQTDEVTTSHTLPVSSPHLWRFPNTTIWYADEDHIPIPAKLLSMWTPIRAQLQLDLDTVVTAMVLEQAKATNRVKRTDSSRKIIYPELRMSGHQHNFFSGMVTVSPCVWILCGSKSCRNKVRRLMRHRLLPEIFMKQAIEIHEMAPRFSAIHAVVPLPQILSDIEQHTRTGPNCLWTEKEDKSPTILTQEDTEYSMKLDRYIGDYRHGLQAANGTDDYSDSDSESGSELSPSSGRDGQNGPSSTGDETEVSEWDQFLNYDELVEPDSTAKGEAVETQDMGTILGRRSPKTITKWHCLEDIAGVRLCKERIPVLSKKPLPTRPADYALLKSDLLSTLKNVSSWIPIVEITHYISNDTLEVGHLSLLLGPGEAHDVKLLPGTTTMPFAEEKLVVRKLQLSKPLAEGTSGTWLSRGSSFAGMVVATFPGQPLALMVTAEDIMNDMACSFPIERNEEEPKQLVVCDSSTQAVPETVSEAYTVFASWHRNSVETDQPVHSSHKNPQNPYIQSSRDGLQMIKASPEKPLEGTKQNHEKFTSYFKVWYCL</sequence>
<feature type="compositionally biased region" description="Low complexity" evidence="1">
    <location>
        <begin position="402"/>
        <end position="412"/>
    </location>
</feature>
<feature type="region of interest" description="Disordered" evidence="1">
    <location>
        <begin position="90"/>
        <end position="156"/>
    </location>
</feature>
<feature type="compositionally biased region" description="Polar residues" evidence="1">
    <location>
        <begin position="93"/>
        <end position="112"/>
    </location>
</feature>
<evidence type="ECO:0000313" key="3">
    <source>
        <dbReference type="Proteomes" id="UP001239213"/>
    </source>
</evidence>
<protein>
    <submittedName>
        <fullName evidence="2">Uncharacterized protein</fullName>
    </submittedName>
</protein>
<evidence type="ECO:0000256" key="1">
    <source>
        <dbReference type="SAM" id="MobiDB-lite"/>
    </source>
</evidence>
<dbReference type="Proteomes" id="UP001239213">
    <property type="component" value="Unassembled WGS sequence"/>
</dbReference>
<feature type="compositionally biased region" description="Polar residues" evidence="1">
    <location>
        <begin position="147"/>
        <end position="156"/>
    </location>
</feature>
<dbReference type="EMBL" id="MPDP01000112">
    <property type="protein sequence ID" value="KAK1479994.1"/>
    <property type="molecule type" value="Genomic_DNA"/>
</dbReference>
<evidence type="ECO:0000313" key="2">
    <source>
        <dbReference type="EMBL" id="KAK1479994.1"/>
    </source>
</evidence>
<gene>
    <name evidence="2" type="ORF">CCUS01_00548</name>
</gene>
<feature type="region of interest" description="Disordered" evidence="1">
    <location>
        <begin position="388"/>
        <end position="427"/>
    </location>
</feature>